<evidence type="ECO:0000256" key="3">
    <source>
        <dbReference type="ARBA" id="ARBA00022679"/>
    </source>
</evidence>
<keyword evidence="6" id="KW-1133">Transmembrane helix</keyword>
<proteinExistence type="predicted"/>
<dbReference type="EMBL" id="SUKA01000001">
    <property type="protein sequence ID" value="TJY67703.1"/>
    <property type="molecule type" value="Genomic_DNA"/>
</dbReference>
<dbReference type="PANTHER" id="PTHR31646">
    <property type="entry name" value="ALPHA-1,2-MANNOSYLTRANSFERASE MNN2"/>
    <property type="match status" value="1"/>
</dbReference>
<organism evidence="10 11">
    <name type="scientific">Sphingobacterium alkalisoli</name>
    <dbReference type="NCBI Taxonomy" id="1874115"/>
    <lineage>
        <taxon>Bacteria</taxon>
        <taxon>Pseudomonadati</taxon>
        <taxon>Bacteroidota</taxon>
        <taxon>Sphingobacteriia</taxon>
        <taxon>Sphingobacteriales</taxon>
        <taxon>Sphingobacteriaceae</taxon>
        <taxon>Sphingobacterium</taxon>
    </lineage>
</organism>
<dbReference type="SUPFAM" id="SSF53448">
    <property type="entry name" value="Nucleotide-diphospho-sugar transferases"/>
    <property type="match status" value="1"/>
</dbReference>
<name>A0A4U0H773_9SPHI</name>
<evidence type="ECO:0000256" key="8">
    <source>
        <dbReference type="ARBA" id="ARBA00023136"/>
    </source>
</evidence>
<comment type="subcellular location">
    <subcellularLocation>
        <location evidence="9">Endomembrane system</location>
        <topology evidence="9">Single-pass membrane protein</topology>
    </subcellularLocation>
    <subcellularLocation>
        <location evidence="1">Golgi apparatus membrane</location>
    </subcellularLocation>
    <subcellularLocation>
        <location evidence="2">Membrane</location>
        <topology evidence="2">Single-pass type II membrane protein</topology>
    </subcellularLocation>
</comment>
<dbReference type="InterPro" id="IPR022751">
    <property type="entry name" value="Alpha_mannosyltransferase"/>
</dbReference>
<evidence type="ECO:0000313" key="11">
    <source>
        <dbReference type="Proteomes" id="UP000309872"/>
    </source>
</evidence>
<evidence type="ECO:0000313" key="10">
    <source>
        <dbReference type="EMBL" id="TJY67703.1"/>
    </source>
</evidence>
<keyword evidence="5" id="KW-0735">Signal-anchor</keyword>
<evidence type="ECO:0000256" key="6">
    <source>
        <dbReference type="ARBA" id="ARBA00022989"/>
    </source>
</evidence>
<dbReference type="PANTHER" id="PTHR31646:SF1">
    <property type="entry name" value="ALPHA-1,2-MANNOSYLTRANSFERASE MNN2"/>
    <property type="match status" value="1"/>
</dbReference>
<dbReference type="GO" id="GO:0000026">
    <property type="term" value="F:alpha-1,2-mannosyltransferase activity"/>
    <property type="evidence" value="ECO:0007669"/>
    <property type="project" value="TreeGrafter"/>
</dbReference>
<keyword evidence="7" id="KW-0333">Golgi apparatus</keyword>
<dbReference type="Gene3D" id="3.90.550.10">
    <property type="entry name" value="Spore Coat Polysaccharide Biosynthesis Protein SpsA, Chain A"/>
    <property type="match status" value="1"/>
</dbReference>
<reference evidence="10 11" key="1">
    <citation type="submission" date="2019-04" db="EMBL/GenBank/DDBJ databases">
        <title>Sphingobacterium olei sp. nov., isolated from oil-contaminated soil.</title>
        <authorList>
            <person name="Liu B."/>
        </authorList>
    </citation>
    <scope>NUCLEOTIDE SEQUENCE [LARGE SCALE GENOMIC DNA]</scope>
    <source>
        <strain evidence="10 11">Y3L14</strain>
    </source>
</reference>
<keyword evidence="4" id="KW-0812">Transmembrane</keyword>
<keyword evidence="11" id="KW-1185">Reference proteome</keyword>
<dbReference type="AlphaFoldDB" id="A0A4U0H773"/>
<evidence type="ECO:0000256" key="5">
    <source>
        <dbReference type="ARBA" id="ARBA00022968"/>
    </source>
</evidence>
<evidence type="ECO:0000256" key="7">
    <source>
        <dbReference type="ARBA" id="ARBA00023034"/>
    </source>
</evidence>
<keyword evidence="3" id="KW-0808">Transferase</keyword>
<gene>
    <name evidence="10" type="ORF">FAZ19_00100</name>
</gene>
<protein>
    <submittedName>
        <fullName evidence="10">Uncharacterized protein</fullName>
    </submittedName>
</protein>
<dbReference type="OrthoDB" id="650311at2"/>
<dbReference type="InterPro" id="IPR029044">
    <property type="entry name" value="Nucleotide-diphossugar_trans"/>
</dbReference>
<dbReference type="GO" id="GO:0016020">
    <property type="term" value="C:membrane"/>
    <property type="evidence" value="ECO:0007669"/>
    <property type="project" value="UniProtKB-SubCell"/>
</dbReference>
<evidence type="ECO:0000256" key="9">
    <source>
        <dbReference type="ARBA" id="ARBA00037847"/>
    </source>
</evidence>
<accession>A0A4U0H773</accession>
<sequence>MYFNKNRVRYTGYVMPKHDIEYLAQDWKAFLAKIPAYPHHRYAEKGIVYTAGGVSHVTCLWVSINELRNLGCLLPIEVWHLGNEISIDVMEFFEGLDVRFRDFQDLGPIDRTGVFLKPLAILHSSFREVLYIDSDNVCLRDPTYLFDIPEYNRLGTVFWPDYWITDPHNPIWKIIDSSAFDTPEQESGQLLVNKEMCWKELNLCLHFNMLEKYYYKLLYGDKDTFRFAWFALKTSFYMIPTLPGTCGTIKEDAFYGNTMLQHDENESVLFLHRNLLKWDITRPYEKSWQIMKRFEKDAVVKEALLKKLNGKPMIDLDGDTQYENASTEITLLEEKCLNYLRTWRNSVAYFSFYEHMHFVNQRYTYSKSFSLEI</sequence>
<dbReference type="GO" id="GO:0012505">
    <property type="term" value="C:endomembrane system"/>
    <property type="evidence" value="ECO:0007669"/>
    <property type="project" value="UniProtKB-SubCell"/>
</dbReference>
<comment type="caution">
    <text evidence="10">The sequence shown here is derived from an EMBL/GenBank/DDBJ whole genome shotgun (WGS) entry which is preliminary data.</text>
</comment>
<keyword evidence="8" id="KW-0472">Membrane</keyword>
<evidence type="ECO:0000256" key="1">
    <source>
        <dbReference type="ARBA" id="ARBA00004394"/>
    </source>
</evidence>
<dbReference type="GO" id="GO:0046354">
    <property type="term" value="P:mannan biosynthetic process"/>
    <property type="evidence" value="ECO:0007669"/>
    <property type="project" value="TreeGrafter"/>
</dbReference>
<evidence type="ECO:0000256" key="4">
    <source>
        <dbReference type="ARBA" id="ARBA00022692"/>
    </source>
</evidence>
<dbReference type="Pfam" id="PF11051">
    <property type="entry name" value="Mannosyl_trans3"/>
    <property type="match status" value="2"/>
</dbReference>
<evidence type="ECO:0000256" key="2">
    <source>
        <dbReference type="ARBA" id="ARBA00004606"/>
    </source>
</evidence>
<dbReference type="Proteomes" id="UP000309872">
    <property type="component" value="Unassembled WGS sequence"/>
</dbReference>